<dbReference type="InterPro" id="IPR008906">
    <property type="entry name" value="HATC_C_dom"/>
</dbReference>
<keyword evidence="3" id="KW-1185">Reference proteome</keyword>
<dbReference type="Pfam" id="PF05699">
    <property type="entry name" value="Dimer_Tnp_hAT"/>
    <property type="match status" value="1"/>
</dbReference>
<dbReference type="AlphaFoldDB" id="A0A026VVR7"/>
<gene>
    <name evidence="2" type="ORF">X777_15522</name>
</gene>
<accession>A0A026VVR7</accession>
<proteinExistence type="predicted"/>
<organism evidence="2 3">
    <name type="scientific">Ooceraea biroi</name>
    <name type="common">Clonal raider ant</name>
    <name type="synonym">Cerapachys biroi</name>
    <dbReference type="NCBI Taxonomy" id="2015173"/>
    <lineage>
        <taxon>Eukaryota</taxon>
        <taxon>Metazoa</taxon>
        <taxon>Ecdysozoa</taxon>
        <taxon>Arthropoda</taxon>
        <taxon>Hexapoda</taxon>
        <taxon>Insecta</taxon>
        <taxon>Pterygota</taxon>
        <taxon>Neoptera</taxon>
        <taxon>Endopterygota</taxon>
        <taxon>Hymenoptera</taxon>
        <taxon>Apocrita</taxon>
        <taxon>Aculeata</taxon>
        <taxon>Formicoidea</taxon>
        <taxon>Formicidae</taxon>
        <taxon>Dorylinae</taxon>
        <taxon>Ooceraea</taxon>
    </lineage>
</organism>
<name>A0A026VVR7_OOCBI</name>
<feature type="domain" description="HAT C-terminal dimerisation" evidence="1">
    <location>
        <begin position="11"/>
        <end position="60"/>
    </location>
</feature>
<evidence type="ECO:0000259" key="1">
    <source>
        <dbReference type="Pfam" id="PF05699"/>
    </source>
</evidence>
<dbReference type="GO" id="GO:0046983">
    <property type="term" value="F:protein dimerization activity"/>
    <property type="evidence" value="ECO:0007669"/>
    <property type="project" value="InterPro"/>
</dbReference>
<protein>
    <recommendedName>
        <fullName evidence="1">HAT C-terminal dimerisation domain-containing protein</fullName>
    </recommendedName>
</protein>
<feature type="non-terminal residue" evidence="2">
    <location>
        <position position="1"/>
    </location>
</feature>
<evidence type="ECO:0000313" key="2">
    <source>
        <dbReference type="EMBL" id="EZA47755.1"/>
    </source>
</evidence>
<dbReference type="Proteomes" id="UP000053097">
    <property type="component" value="Unassembled WGS sequence"/>
</dbReference>
<evidence type="ECO:0000313" key="3">
    <source>
        <dbReference type="Proteomes" id="UP000053097"/>
    </source>
</evidence>
<sequence>SLELDEIWKKIVEFEDDVDEEKLFPHLKILVQIVLSFPHSNAEAERIVSIVTDVKNKKRN</sequence>
<dbReference type="EMBL" id="KK107793">
    <property type="protein sequence ID" value="EZA47755.1"/>
    <property type="molecule type" value="Genomic_DNA"/>
</dbReference>
<reference evidence="2 3" key="1">
    <citation type="journal article" date="2014" name="Curr. Biol.">
        <title>The genome of the clonal raider ant Cerapachys biroi.</title>
        <authorList>
            <person name="Oxley P.R."/>
            <person name="Ji L."/>
            <person name="Fetter-Pruneda I."/>
            <person name="McKenzie S.K."/>
            <person name="Li C."/>
            <person name="Hu H."/>
            <person name="Zhang G."/>
            <person name="Kronauer D.J."/>
        </authorList>
    </citation>
    <scope>NUCLEOTIDE SEQUENCE [LARGE SCALE GENOMIC DNA]</scope>
</reference>